<dbReference type="GO" id="GO:0006952">
    <property type="term" value="P:defense response"/>
    <property type="evidence" value="ECO:0007669"/>
    <property type="project" value="UniProtKB-ARBA"/>
</dbReference>
<dbReference type="SUPFAM" id="SSF52047">
    <property type="entry name" value="RNI-like"/>
    <property type="match status" value="1"/>
</dbReference>
<comment type="similarity">
    <text evidence="2">Belongs to the RLP family.</text>
</comment>
<dbReference type="InterPro" id="IPR003591">
    <property type="entry name" value="Leu-rich_rpt_typical-subtyp"/>
</dbReference>
<dbReference type="SUPFAM" id="SSF52058">
    <property type="entry name" value="L domain-like"/>
    <property type="match status" value="1"/>
</dbReference>
<dbReference type="GO" id="GO:0051707">
    <property type="term" value="P:response to other organism"/>
    <property type="evidence" value="ECO:0007669"/>
    <property type="project" value="UniProtKB-ARBA"/>
</dbReference>
<feature type="domain" description="Leucine-rich repeat-containing N-terminal plant-type" evidence="11">
    <location>
        <begin position="18"/>
        <end position="53"/>
    </location>
</feature>
<evidence type="ECO:0000256" key="2">
    <source>
        <dbReference type="ARBA" id="ARBA00009592"/>
    </source>
</evidence>
<evidence type="ECO:0000313" key="13">
    <source>
        <dbReference type="Proteomes" id="UP000298416"/>
    </source>
</evidence>
<evidence type="ECO:0000256" key="6">
    <source>
        <dbReference type="ARBA" id="ARBA00022729"/>
    </source>
</evidence>
<reference evidence="12" key="1">
    <citation type="submission" date="2018-01" db="EMBL/GenBank/DDBJ databases">
        <authorList>
            <person name="Mao J.F."/>
        </authorList>
    </citation>
    <scope>NUCLEOTIDE SEQUENCE</scope>
    <source>
        <strain evidence="12">Huo1</strain>
        <tissue evidence="12">Leaf</tissue>
    </source>
</reference>
<keyword evidence="4" id="KW-0433">Leucine-rich repeat</keyword>
<gene>
    <name evidence="12" type="ORF">SASPL_131080</name>
</gene>
<evidence type="ECO:0000256" key="10">
    <source>
        <dbReference type="ARBA" id="ARBA00023180"/>
    </source>
</evidence>
<evidence type="ECO:0000256" key="5">
    <source>
        <dbReference type="ARBA" id="ARBA00022692"/>
    </source>
</evidence>
<sequence length="602" mass="66984">MGKKFTNGLCLKKGQNLLLQLKNELIFNSSLSSKLSQWNQTDDCCKWQGVGCDVSGNVVTLQLNNESISGGVNDSSSLFKLEHLHKLNLAYNDFIRAPIPKGILNLTNLTHLNLSYSDFGSIVEKIGYSSYMPNIIRLSLCRCSLFGPLFKSFWQLRFLSVLRLDLNDLSRAVPDMFASFLSLNTLSLVGCGLEGFFPEVIFGIPSLENLDLCHNKLLCGSIPTFNKTGSIKSMRLSFTNFSGIIPSSISNLRSLSEIDLSDCLLTGSLPSSFASLTELTYVDLSYNFFTGSLSSTLFRGFSNLVYLNLGFNSFFGGIPPSVFRLPSLLELRLSNNRFTGLVEEFPVVNLSNVVTIDLSSNRLEGRIPDSFFQLQSLEYLDLSKNLFTDVRSHNSSSYGLSKLKEMHLASCELHDFPEFIKYSDVLEYLDTWLDLETRTPVLEPFCNNTLHGEIPRSLESCESLQFLNIGNNIMNGSFPCMQPLSLRVLVLHSNRFHGEVTCHASWPVLQIVGISWNIFDGSLESINFSSWRAMVVGSEPQPKTSLPLISLEITSKERFQMQLVILSRIVISTSPTVLSVEASRSHLGSSGSLNHSTSLKSN</sequence>
<dbReference type="PANTHER" id="PTHR48061">
    <property type="entry name" value="LEUCINE-RICH REPEAT RECEPTOR PROTEIN KINASE EMS1-LIKE-RELATED"/>
    <property type="match status" value="1"/>
</dbReference>
<comment type="subcellular location">
    <subcellularLocation>
        <location evidence="1">Cell membrane</location>
        <topology evidence="1">Single-pass type I membrane protein</topology>
    </subcellularLocation>
</comment>
<evidence type="ECO:0000256" key="1">
    <source>
        <dbReference type="ARBA" id="ARBA00004251"/>
    </source>
</evidence>
<name>A0A8X8ZK02_SALSN</name>
<dbReference type="InterPro" id="IPR013210">
    <property type="entry name" value="LRR_N_plant-typ"/>
</dbReference>
<evidence type="ECO:0000256" key="7">
    <source>
        <dbReference type="ARBA" id="ARBA00022737"/>
    </source>
</evidence>
<evidence type="ECO:0000259" key="11">
    <source>
        <dbReference type="Pfam" id="PF08263"/>
    </source>
</evidence>
<evidence type="ECO:0000256" key="4">
    <source>
        <dbReference type="ARBA" id="ARBA00022614"/>
    </source>
</evidence>
<proteinExistence type="inferred from homology"/>
<dbReference type="Pfam" id="PF08263">
    <property type="entry name" value="LRRNT_2"/>
    <property type="match status" value="1"/>
</dbReference>
<keyword evidence="7" id="KW-0677">Repeat</keyword>
<dbReference type="Proteomes" id="UP000298416">
    <property type="component" value="Unassembled WGS sequence"/>
</dbReference>
<dbReference type="InterPro" id="IPR046956">
    <property type="entry name" value="RLP23-like"/>
</dbReference>
<dbReference type="GO" id="GO:0005886">
    <property type="term" value="C:plasma membrane"/>
    <property type="evidence" value="ECO:0007669"/>
    <property type="project" value="UniProtKB-SubCell"/>
</dbReference>
<dbReference type="PANTHER" id="PTHR48061:SF2">
    <property type="entry name" value="RECEPTOR LIKE PROTEIN 30-LIKE"/>
    <property type="match status" value="1"/>
</dbReference>
<evidence type="ECO:0000256" key="3">
    <source>
        <dbReference type="ARBA" id="ARBA00022475"/>
    </source>
</evidence>
<keyword evidence="13" id="KW-1185">Reference proteome</keyword>
<evidence type="ECO:0000256" key="9">
    <source>
        <dbReference type="ARBA" id="ARBA00023136"/>
    </source>
</evidence>
<protein>
    <recommendedName>
        <fullName evidence="11">Leucine-rich repeat-containing N-terminal plant-type domain-containing protein</fullName>
    </recommendedName>
</protein>
<keyword evidence="6" id="KW-0732">Signal</keyword>
<evidence type="ECO:0000313" key="12">
    <source>
        <dbReference type="EMBL" id="KAG6408077.1"/>
    </source>
</evidence>
<dbReference type="EMBL" id="PNBA02000011">
    <property type="protein sequence ID" value="KAG6408077.1"/>
    <property type="molecule type" value="Genomic_DNA"/>
</dbReference>
<dbReference type="AlphaFoldDB" id="A0A8X8ZK02"/>
<keyword evidence="10" id="KW-0325">Glycoprotein</keyword>
<dbReference type="Pfam" id="PF00560">
    <property type="entry name" value="LRR_1"/>
    <property type="match status" value="1"/>
</dbReference>
<accession>A0A8X8ZK02</accession>
<dbReference type="Gene3D" id="3.80.10.10">
    <property type="entry name" value="Ribonuclease Inhibitor"/>
    <property type="match status" value="5"/>
</dbReference>
<keyword evidence="3" id="KW-1003">Cell membrane</keyword>
<dbReference type="InterPro" id="IPR032675">
    <property type="entry name" value="LRR_dom_sf"/>
</dbReference>
<dbReference type="InterPro" id="IPR001611">
    <property type="entry name" value="Leu-rich_rpt"/>
</dbReference>
<dbReference type="Pfam" id="PF13855">
    <property type="entry name" value="LRR_8"/>
    <property type="match status" value="2"/>
</dbReference>
<keyword evidence="9" id="KW-0472">Membrane</keyword>
<organism evidence="12">
    <name type="scientific">Salvia splendens</name>
    <name type="common">Scarlet sage</name>
    <dbReference type="NCBI Taxonomy" id="180675"/>
    <lineage>
        <taxon>Eukaryota</taxon>
        <taxon>Viridiplantae</taxon>
        <taxon>Streptophyta</taxon>
        <taxon>Embryophyta</taxon>
        <taxon>Tracheophyta</taxon>
        <taxon>Spermatophyta</taxon>
        <taxon>Magnoliopsida</taxon>
        <taxon>eudicotyledons</taxon>
        <taxon>Gunneridae</taxon>
        <taxon>Pentapetalae</taxon>
        <taxon>asterids</taxon>
        <taxon>lamiids</taxon>
        <taxon>Lamiales</taxon>
        <taxon>Lamiaceae</taxon>
        <taxon>Nepetoideae</taxon>
        <taxon>Mentheae</taxon>
        <taxon>Salviinae</taxon>
        <taxon>Salvia</taxon>
        <taxon>Salvia subgen. Calosphace</taxon>
        <taxon>core Calosphace</taxon>
    </lineage>
</organism>
<evidence type="ECO:0000256" key="8">
    <source>
        <dbReference type="ARBA" id="ARBA00022989"/>
    </source>
</evidence>
<dbReference type="FunFam" id="3.80.10.10:FF:000041">
    <property type="entry name" value="LRR receptor-like serine/threonine-protein kinase ERECTA"/>
    <property type="match status" value="1"/>
</dbReference>
<keyword evidence="5" id="KW-0812">Transmembrane</keyword>
<dbReference type="SMART" id="SM00369">
    <property type="entry name" value="LRR_TYP"/>
    <property type="match status" value="6"/>
</dbReference>
<reference evidence="12" key="2">
    <citation type="submission" date="2020-08" db="EMBL/GenBank/DDBJ databases">
        <title>Plant Genome Project.</title>
        <authorList>
            <person name="Zhang R.-G."/>
        </authorList>
    </citation>
    <scope>NUCLEOTIDE SEQUENCE</scope>
    <source>
        <strain evidence="12">Huo1</strain>
        <tissue evidence="12">Leaf</tissue>
    </source>
</reference>
<keyword evidence="8" id="KW-1133">Transmembrane helix</keyword>
<comment type="caution">
    <text evidence="12">The sequence shown here is derived from an EMBL/GenBank/DDBJ whole genome shotgun (WGS) entry which is preliminary data.</text>
</comment>